<dbReference type="Pfam" id="PF00582">
    <property type="entry name" value="Usp"/>
    <property type="match status" value="1"/>
</dbReference>
<organism evidence="3 4">
    <name type="scientific">Pelagibaculum spongiae</name>
    <dbReference type="NCBI Taxonomy" id="2080658"/>
    <lineage>
        <taxon>Bacteria</taxon>
        <taxon>Pseudomonadati</taxon>
        <taxon>Pseudomonadota</taxon>
        <taxon>Gammaproteobacteria</taxon>
        <taxon>Oceanospirillales</taxon>
        <taxon>Pelagibaculum</taxon>
    </lineage>
</organism>
<dbReference type="InterPro" id="IPR006016">
    <property type="entry name" value="UspA"/>
</dbReference>
<dbReference type="CDD" id="cd00293">
    <property type="entry name" value="USP-like"/>
    <property type="match status" value="1"/>
</dbReference>
<dbReference type="Gene3D" id="3.40.50.620">
    <property type="entry name" value="HUPs"/>
    <property type="match status" value="1"/>
</dbReference>
<dbReference type="InterPro" id="IPR014729">
    <property type="entry name" value="Rossmann-like_a/b/a_fold"/>
</dbReference>
<feature type="domain" description="UspA" evidence="2">
    <location>
        <begin position="5"/>
        <end position="47"/>
    </location>
</feature>
<dbReference type="Proteomes" id="UP000244906">
    <property type="component" value="Unassembled WGS sequence"/>
</dbReference>
<gene>
    <name evidence="3" type="ORF">DC094_18420</name>
</gene>
<keyword evidence="4" id="KW-1185">Reference proteome</keyword>
<dbReference type="PRINTS" id="PR01438">
    <property type="entry name" value="UNVRSLSTRESS"/>
</dbReference>
<evidence type="ECO:0000259" key="2">
    <source>
        <dbReference type="Pfam" id="PF00582"/>
    </source>
</evidence>
<dbReference type="RefSeq" id="WP_116688591.1">
    <property type="nucleotide sequence ID" value="NZ_CAWNYD010000010.1"/>
</dbReference>
<dbReference type="AlphaFoldDB" id="A0A2V1GSQ2"/>
<dbReference type="InterPro" id="IPR006015">
    <property type="entry name" value="Universal_stress_UspA"/>
</dbReference>
<evidence type="ECO:0000313" key="4">
    <source>
        <dbReference type="Proteomes" id="UP000244906"/>
    </source>
</evidence>
<evidence type="ECO:0000313" key="3">
    <source>
        <dbReference type="EMBL" id="PVZ65455.1"/>
    </source>
</evidence>
<protein>
    <recommendedName>
        <fullName evidence="2">UspA domain-containing protein</fullName>
    </recommendedName>
</protein>
<dbReference type="SUPFAM" id="SSF52402">
    <property type="entry name" value="Adenine nucleotide alpha hydrolases-like"/>
    <property type="match status" value="1"/>
</dbReference>
<reference evidence="3 4" key="1">
    <citation type="submission" date="2018-04" db="EMBL/GenBank/DDBJ databases">
        <title>Thalassorhabdus spongiae gen. nov., sp. nov., isolated from a marine sponge in South-West Iceland.</title>
        <authorList>
            <person name="Knobloch S."/>
            <person name="Daussin A."/>
            <person name="Johannsson R."/>
            <person name="Marteinsson V.T."/>
        </authorList>
    </citation>
    <scope>NUCLEOTIDE SEQUENCE [LARGE SCALE GENOMIC DNA]</scope>
    <source>
        <strain evidence="3 4">Hp12</strain>
    </source>
</reference>
<proteinExistence type="inferred from homology"/>
<sequence length="48" mass="5219">MIYGEAEKRDVDLIVIGTHSKNGLSPLLGSVATSVVNYAKYDVLLVRI</sequence>
<comment type="similarity">
    <text evidence="1">Belongs to the universal stress protein A family.</text>
</comment>
<dbReference type="OrthoDB" id="9792500at2"/>
<comment type="caution">
    <text evidence="3">The sequence shown here is derived from an EMBL/GenBank/DDBJ whole genome shotgun (WGS) entry which is preliminary data.</text>
</comment>
<dbReference type="EMBL" id="QDDL01000010">
    <property type="protein sequence ID" value="PVZ65455.1"/>
    <property type="molecule type" value="Genomic_DNA"/>
</dbReference>
<accession>A0A2V1GSQ2</accession>
<evidence type="ECO:0000256" key="1">
    <source>
        <dbReference type="ARBA" id="ARBA00008791"/>
    </source>
</evidence>
<name>A0A2V1GSQ2_9GAMM</name>